<protein>
    <submittedName>
        <fullName evidence="4">Right-handed parallel beta-helix repeat-containing protein</fullName>
    </submittedName>
</protein>
<evidence type="ECO:0000256" key="1">
    <source>
        <dbReference type="SAM" id="MobiDB-lite"/>
    </source>
</evidence>
<sequence length="743" mass="77058">MTAPDPTPDEDVSATARERGDTIPRWLRNVIRLVAVLALVGATAGLALARNDGLPDLSAPPPRKAPTAGEEARRVEPEVRLLAAEDARLRAVSLGEARQVGWVDGTLVLGARRAPYTLATLVTAGAVTRSGSTYLLTRPVVVRRDARLVLDAPGATLRMASAPRAFTSIVSWGGSITLAGTEKQHLRVVGWDARVTGPDKVTDDGRAYVRVKDGTLDVAWTDLSYLGFWSGRTGGLALTGSSETSATGTLDHVSVAFSHIGLYLSGARQVDVRHADIRHTDRHGIEASNRSERVHLRQVEIRDAGEDGVSSSNGSARLRLDDVEVSGSGGYGLEVDGSPLADGMNSAGYGTENYAGLRVAHSDFRANALGGIAVRSMDAVSVTDRTTVESDRTALDVHGGSRGLVVSDSRLLSTGGSGLVVRAGVRDASVSRSRILGDTVAVEVTGSSVDLSQNDIGVGTGHGVDVRGASATATISGNTISGRGAGAVHGADGAQLSQASPNVTDDWTYRPSLLMWAEKHSAAMPLLLVLVLPVLGTAFVVRRRRQQRELRRLFEAALVSQGRSSIAAYDPQSGRRTLDLPAARAAAEHRGAAARGPLVGTSAAAIITDGAPPRASATTGTGLASLEGRRFASAREFAVAAVLDAGFPASQVAQVLHLPTSRVRAWVAEGGTGQPVVPTTAPVDLPGDAPAEAPADTPADTPNGASGEPRTDDEDGPRDAEPADEATDDTTSDAPAETTSPAH</sequence>
<dbReference type="SMART" id="SM00710">
    <property type="entry name" value="PbH1"/>
    <property type="match status" value="8"/>
</dbReference>
<dbReference type="Proteomes" id="UP000523955">
    <property type="component" value="Unassembled WGS sequence"/>
</dbReference>
<name>A0A7X0RID5_9ACTN</name>
<evidence type="ECO:0000313" key="4">
    <source>
        <dbReference type="EMBL" id="MBB6628899.1"/>
    </source>
</evidence>
<keyword evidence="2" id="KW-0472">Membrane</keyword>
<evidence type="ECO:0000256" key="2">
    <source>
        <dbReference type="SAM" id="Phobius"/>
    </source>
</evidence>
<dbReference type="InterPro" id="IPR006626">
    <property type="entry name" value="PbH1"/>
</dbReference>
<feature type="compositionally biased region" description="Acidic residues" evidence="1">
    <location>
        <begin position="711"/>
        <end position="731"/>
    </location>
</feature>
<dbReference type="EMBL" id="JACKXE010000001">
    <property type="protein sequence ID" value="MBB6628899.1"/>
    <property type="molecule type" value="Genomic_DNA"/>
</dbReference>
<organism evidence="4 5">
    <name type="scientific">Nocardioides luti</name>
    <dbReference type="NCBI Taxonomy" id="2761101"/>
    <lineage>
        <taxon>Bacteria</taxon>
        <taxon>Bacillati</taxon>
        <taxon>Actinomycetota</taxon>
        <taxon>Actinomycetes</taxon>
        <taxon>Propionibacteriales</taxon>
        <taxon>Nocardioidaceae</taxon>
        <taxon>Nocardioides</taxon>
    </lineage>
</organism>
<keyword evidence="5" id="KW-1185">Reference proteome</keyword>
<accession>A0A7X0RID5</accession>
<dbReference type="AlphaFoldDB" id="A0A7X0RID5"/>
<proteinExistence type="predicted"/>
<dbReference type="InterPro" id="IPR011050">
    <property type="entry name" value="Pectin_lyase_fold/virulence"/>
</dbReference>
<dbReference type="Pfam" id="PF13229">
    <property type="entry name" value="Beta_helix"/>
    <property type="match status" value="1"/>
</dbReference>
<keyword evidence="2" id="KW-0812">Transmembrane</keyword>
<dbReference type="Gene3D" id="2.160.20.10">
    <property type="entry name" value="Single-stranded right-handed beta-helix, Pectin lyase-like"/>
    <property type="match status" value="2"/>
</dbReference>
<gene>
    <name evidence="4" type="ORF">H5V45_16345</name>
</gene>
<feature type="region of interest" description="Disordered" evidence="1">
    <location>
        <begin position="51"/>
        <end position="74"/>
    </location>
</feature>
<feature type="compositionally biased region" description="Low complexity" evidence="1">
    <location>
        <begin position="684"/>
        <end position="702"/>
    </location>
</feature>
<comment type="caution">
    <text evidence="4">The sequence shown here is derived from an EMBL/GenBank/DDBJ whole genome shotgun (WGS) entry which is preliminary data.</text>
</comment>
<dbReference type="InterPro" id="IPR039448">
    <property type="entry name" value="Beta_helix"/>
</dbReference>
<dbReference type="RefSeq" id="WP_185253908.1">
    <property type="nucleotide sequence ID" value="NZ_JACKXE010000001.1"/>
</dbReference>
<feature type="region of interest" description="Disordered" evidence="1">
    <location>
        <begin position="672"/>
        <end position="743"/>
    </location>
</feature>
<evidence type="ECO:0000259" key="3">
    <source>
        <dbReference type="Pfam" id="PF13229"/>
    </source>
</evidence>
<dbReference type="SUPFAM" id="SSF51126">
    <property type="entry name" value="Pectin lyase-like"/>
    <property type="match status" value="1"/>
</dbReference>
<reference evidence="4 5" key="1">
    <citation type="submission" date="2020-08" db="EMBL/GenBank/DDBJ databases">
        <authorList>
            <person name="Seo M.-J."/>
        </authorList>
    </citation>
    <scope>NUCLEOTIDE SEQUENCE [LARGE SCALE GENOMIC DNA]</scope>
    <source>
        <strain evidence="4 5">KIGAM211</strain>
    </source>
</reference>
<dbReference type="InterPro" id="IPR012334">
    <property type="entry name" value="Pectin_lyas_fold"/>
</dbReference>
<evidence type="ECO:0000313" key="5">
    <source>
        <dbReference type="Proteomes" id="UP000523955"/>
    </source>
</evidence>
<keyword evidence="2" id="KW-1133">Transmembrane helix</keyword>
<feature type="compositionally biased region" description="Low complexity" evidence="1">
    <location>
        <begin position="732"/>
        <end position="743"/>
    </location>
</feature>
<feature type="domain" description="Right handed beta helix" evidence="3">
    <location>
        <begin position="236"/>
        <end position="337"/>
    </location>
</feature>
<feature type="transmembrane region" description="Helical" evidence="2">
    <location>
        <begin position="522"/>
        <end position="541"/>
    </location>
</feature>